<feature type="compositionally biased region" description="Polar residues" evidence="9">
    <location>
        <begin position="37"/>
        <end position="46"/>
    </location>
</feature>
<dbReference type="PANTHER" id="PTHR47972">
    <property type="entry name" value="KINESIN-LIKE PROTEIN KLP-3"/>
    <property type="match status" value="1"/>
</dbReference>
<name>A0AAD7TQY4_9APHY</name>
<keyword evidence="2 7" id="KW-0493">Microtubule</keyword>
<protein>
    <recommendedName>
        <fullName evidence="7">Kinesin-like protein</fullName>
    </recommendedName>
</protein>
<evidence type="ECO:0000259" key="10">
    <source>
        <dbReference type="PROSITE" id="PS50067"/>
    </source>
</evidence>
<evidence type="ECO:0000256" key="3">
    <source>
        <dbReference type="ARBA" id="ARBA00022741"/>
    </source>
</evidence>
<evidence type="ECO:0000256" key="5">
    <source>
        <dbReference type="ARBA" id="ARBA00023175"/>
    </source>
</evidence>
<dbReference type="GO" id="GO:0008017">
    <property type="term" value="F:microtubule binding"/>
    <property type="evidence" value="ECO:0007669"/>
    <property type="project" value="InterPro"/>
</dbReference>
<keyword evidence="12" id="KW-1185">Reference proteome</keyword>
<dbReference type="PROSITE" id="PS50067">
    <property type="entry name" value="KINESIN_MOTOR_2"/>
    <property type="match status" value="1"/>
</dbReference>
<gene>
    <name evidence="11" type="ORF">ONZ51_g7228</name>
</gene>
<feature type="compositionally biased region" description="Pro residues" evidence="9">
    <location>
        <begin position="142"/>
        <end position="151"/>
    </location>
</feature>
<dbReference type="CDD" id="cd01366">
    <property type="entry name" value="KISc_C_terminal"/>
    <property type="match status" value="1"/>
</dbReference>
<feature type="compositionally biased region" description="Low complexity" evidence="9">
    <location>
        <begin position="1"/>
        <end position="10"/>
    </location>
</feature>
<feature type="compositionally biased region" description="Low complexity" evidence="9">
    <location>
        <begin position="122"/>
        <end position="139"/>
    </location>
</feature>
<feature type="region of interest" description="Disordered" evidence="9">
    <location>
        <begin position="1"/>
        <end position="170"/>
    </location>
</feature>
<accession>A0AAD7TQY4</accession>
<dbReference type="EMBL" id="JAPEVG010000189">
    <property type="protein sequence ID" value="KAJ8474403.1"/>
    <property type="molecule type" value="Genomic_DNA"/>
</dbReference>
<evidence type="ECO:0000256" key="7">
    <source>
        <dbReference type="RuleBase" id="RU000394"/>
    </source>
</evidence>
<dbReference type="SMART" id="SM00129">
    <property type="entry name" value="KISc"/>
    <property type="match status" value="1"/>
</dbReference>
<dbReference type="AlphaFoldDB" id="A0AAD7TQY4"/>
<comment type="caution">
    <text evidence="11">The sequence shown here is derived from an EMBL/GenBank/DDBJ whole genome shotgun (WGS) entry which is preliminary data.</text>
</comment>
<keyword evidence="5 6" id="KW-0505">Motor protein</keyword>
<dbReference type="SUPFAM" id="SSF52540">
    <property type="entry name" value="P-loop containing nucleoside triphosphate hydrolases"/>
    <property type="match status" value="1"/>
</dbReference>
<dbReference type="PANTHER" id="PTHR47972:SF45">
    <property type="entry name" value="PROTEIN CLARET SEGREGATIONAL"/>
    <property type="match status" value="1"/>
</dbReference>
<feature type="coiled-coil region" evidence="8">
    <location>
        <begin position="325"/>
        <end position="359"/>
    </location>
</feature>
<feature type="domain" description="Kinesin motor" evidence="10">
    <location>
        <begin position="366"/>
        <end position="739"/>
    </location>
</feature>
<proteinExistence type="inferred from homology"/>
<dbReference type="GO" id="GO:0005874">
    <property type="term" value="C:microtubule"/>
    <property type="evidence" value="ECO:0007669"/>
    <property type="project" value="UniProtKB-KW"/>
</dbReference>
<dbReference type="InterPro" id="IPR027640">
    <property type="entry name" value="Kinesin-like_fam"/>
</dbReference>
<organism evidence="11 12">
    <name type="scientific">Trametes cubensis</name>
    <dbReference type="NCBI Taxonomy" id="1111947"/>
    <lineage>
        <taxon>Eukaryota</taxon>
        <taxon>Fungi</taxon>
        <taxon>Dikarya</taxon>
        <taxon>Basidiomycota</taxon>
        <taxon>Agaricomycotina</taxon>
        <taxon>Agaricomycetes</taxon>
        <taxon>Polyporales</taxon>
        <taxon>Polyporaceae</taxon>
        <taxon>Trametes</taxon>
    </lineage>
</organism>
<evidence type="ECO:0000256" key="6">
    <source>
        <dbReference type="PROSITE-ProRule" id="PRU00283"/>
    </source>
</evidence>
<sequence>MSRLPRLRSSSPDRPHLAPTIHSTTMAGPSMAFPPTGVTTRMATNSLKRKAASQENIGAEQQPPRKLAAIAEADTNQPLRPSKVAPNGATSTATTTTGAGAGAAKLGRGPPPLTKPRAPALSTSTTAAGVRRTTRATSAPPKTAPVRPPARPTSRVASRSGANTANDERFDSIQQQIARIEAARAADAARLDAELAQERAKRSDLQASHEALSRELTNAKTQELAQRQELFIASDELNNLRQRHEREISEMQADLRRKDRELRELNEDLRMYQADLERERETVKSLKATIAQQATAQLSLTAQLGALQAEKAAVQAEFDRTSGTKADLAIQLERAQKRIADLEREAREGESVRRKLHNMVQELKGNIRVFVRVRPVLRSDILSSTLTLSAGSAGAITDGTGSPDPEEEARLREEAMAPMAFPDKMDHREIVLKSSSESATGQERKDEWQFTFDRVFEPHSSQAEVFEEISQLAQSCTDGYNVCVFAYGQTGSGKSFTMEGGQSETTAGMIPRAVEQVFRVADELKSKGWEYKMEGQFLEIYNETINDLLGKGEFDKKKHEIKHDPKTGRTTVTDVNVVPLASATQVRTLLAVAQGRRTVAATLMNERSSRSHSVFTLRIRGQNALTGESCEGSLNLVDLAGSERLEKSGAGADRERLKETQNINKSLSALGDVIAALGEKGEGKGDKHIPYRNSKLTYLLQNSLSGNSKTLMFLNLSPLATHLHESLCSLRFATKVNNTTIGTAKKQTKHSS</sequence>
<reference evidence="11" key="1">
    <citation type="submission" date="2022-11" db="EMBL/GenBank/DDBJ databases">
        <title>Genome Sequence of Cubamyces cubensis.</title>
        <authorList>
            <person name="Buettner E."/>
        </authorList>
    </citation>
    <scope>NUCLEOTIDE SEQUENCE</scope>
    <source>
        <strain evidence="11">MPL-01</strain>
    </source>
</reference>
<dbReference type="GO" id="GO:0003777">
    <property type="term" value="F:microtubule motor activity"/>
    <property type="evidence" value="ECO:0007669"/>
    <property type="project" value="InterPro"/>
</dbReference>
<keyword evidence="3 6" id="KW-0547">Nucleotide-binding</keyword>
<evidence type="ECO:0000256" key="2">
    <source>
        <dbReference type="ARBA" id="ARBA00022701"/>
    </source>
</evidence>
<dbReference type="Pfam" id="PF00225">
    <property type="entry name" value="Kinesin"/>
    <property type="match status" value="1"/>
</dbReference>
<evidence type="ECO:0000256" key="9">
    <source>
        <dbReference type="SAM" id="MobiDB-lite"/>
    </source>
</evidence>
<evidence type="ECO:0000256" key="1">
    <source>
        <dbReference type="ARBA" id="ARBA00010899"/>
    </source>
</evidence>
<feature type="binding site" evidence="6">
    <location>
        <begin position="488"/>
        <end position="495"/>
    </location>
    <ligand>
        <name>ATP</name>
        <dbReference type="ChEBI" id="CHEBI:30616"/>
    </ligand>
</feature>
<evidence type="ECO:0000313" key="12">
    <source>
        <dbReference type="Proteomes" id="UP001215151"/>
    </source>
</evidence>
<dbReference type="InterPro" id="IPR036961">
    <property type="entry name" value="Kinesin_motor_dom_sf"/>
</dbReference>
<evidence type="ECO:0000256" key="4">
    <source>
        <dbReference type="ARBA" id="ARBA00022840"/>
    </source>
</evidence>
<evidence type="ECO:0000313" key="11">
    <source>
        <dbReference type="EMBL" id="KAJ8474403.1"/>
    </source>
</evidence>
<comment type="similarity">
    <text evidence="1">Belongs to the TRAFAC class myosin-kinesin ATPase superfamily. Kinesin family. KIN-14 subfamily.</text>
</comment>
<feature type="coiled-coil region" evidence="8">
    <location>
        <begin position="188"/>
        <end position="289"/>
    </location>
</feature>
<dbReference type="InterPro" id="IPR001752">
    <property type="entry name" value="Kinesin_motor_dom"/>
</dbReference>
<keyword evidence="8" id="KW-0175">Coiled coil</keyword>
<dbReference type="GO" id="GO:0007018">
    <property type="term" value="P:microtubule-based movement"/>
    <property type="evidence" value="ECO:0007669"/>
    <property type="project" value="InterPro"/>
</dbReference>
<dbReference type="PROSITE" id="PS00411">
    <property type="entry name" value="KINESIN_MOTOR_1"/>
    <property type="match status" value="1"/>
</dbReference>
<feature type="compositionally biased region" description="Polar residues" evidence="9">
    <location>
        <begin position="155"/>
        <end position="165"/>
    </location>
</feature>
<dbReference type="Proteomes" id="UP001215151">
    <property type="component" value="Unassembled WGS sequence"/>
</dbReference>
<dbReference type="InterPro" id="IPR027417">
    <property type="entry name" value="P-loop_NTPase"/>
</dbReference>
<dbReference type="InterPro" id="IPR019821">
    <property type="entry name" value="Kinesin_motor_CS"/>
</dbReference>
<feature type="compositionally biased region" description="Low complexity" evidence="9">
    <location>
        <begin position="88"/>
        <end position="104"/>
    </location>
</feature>
<dbReference type="Gene3D" id="3.40.850.10">
    <property type="entry name" value="Kinesin motor domain"/>
    <property type="match status" value="1"/>
</dbReference>
<keyword evidence="4 6" id="KW-0067">ATP-binding</keyword>
<dbReference type="GO" id="GO:0005524">
    <property type="term" value="F:ATP binding"/>
    <property type="evidence" value="ECO:0007669"/>
    <property type="project" value="UniProtKB-UniRule"/>
</dbReference>
<dbReference type="PRINTS" id="PR00380">
    <property type="entry name" value="KINESINHEAVY"/>
</dbReference>
<evidence type="ECO:0000256" key="8">
    <source>
        <dbReference type="SAM" id="Coils"/>
    </source>
</evidence>